<protein>
    <submittedName>
        <fullName evidence="1">Uncharacterized protein</fullName>
    </submittedName>
</protein>
<gene>
    <name evidence="1" type="ORF">ADJ77_08925</name>
</gene>
<dbReference type="PANTHER" id="PTHR33803:SF3">
    <property type="entry name" value="BLL1974 PROTEIN"/>
    <property type="match status" value="1"/>
</dbReference>
<dbReference type="PANTHER" id="PTHR33803">
    <property type="entry name" value="IS1478 TRANSPOSASE"/>
    <property type="match status" value="1"/>
</dbReference>
<sequence length="69" mass="8002">MRNISDESVVLQWSENAYYQYFCGQLEFLPKEPCEASDLVHFCNRIGEEGMEVILAESIRVNTENDNEP</sequence>
<dbReference type="EMBL" id="CP012075">
    <property type="protein sequence ID" value="AKU69958.1"/>
    <property type="molecule type" value="Genomic_DNA"/>
</dbReference>
<evidence type="ECO:0000313" key="2">
    <source>
        <dbReference type="Proteomes" id="UP000060345"/>
    </source>
</evidence>
<name>A0A0K1NM41_9BACT</name>
<proteinExistence type="predicted"/>
<dbReference type="AlphaFoldDB" id="A0A0K1NM41"/>
<evidence type="ECO:0000313" key="1">
    <source>
        <dbReference type="EMBL" id="AKU69958.1"/>
    </source>
</evidence>
<organism evidence="1 2">
    <name type="scientific">Prevotella fusca JCM 17724</name>
    <dbReference type="NCBI Taxonomy" id="1236517"/>
    <lineage>
        <taxon>Bacteria</taxon>
        <taxon>Pseudomonadati</taxon>
        <taxon>Bacteroidota</taxon>
        <taxon>Bacteroidia</taxon>
        <taxon>Bacteroidales</taxon>
        <taxon>Prevotellaceae</taxon>
        <taxon>Prevotella</taxon>
    </lineage>
</organism>
<reference evidence="1 2" key="1">
    <citation type="submission" date="2015-07" db="EMBL/GenBank/DDBJ databases">
        <authorList>
            <person name="Noorani M."/>
        </authorList>
    </citation>
    <scope>NUCLEOTIDE SEQUENCE [LARGE SCALE GENOMIC DNA]</scope>
    <source>
        <strain evidence="1 2">W1435</strain>
    </source>
</reference>
<accession>A0A0K1NM41</accession>
<dbReference type="KEGG" id="pfus:ADJ77_08925"/>
<dbReference type="Proteomes" id="UP000060345">
    <property type="component" value="Chromosome 2"/>
</dbReference>